<evidence type="ECO:0000259" key="6">
    <source>
        <dbReference type="PROSITE" id="PS50850"/>
    </source>
</evidence>
<feature type="transmembrane region" description="Helical" evidence="5">
    <location>
        <begin position="406"/>
        <end position="428"/>
    </location>
</feature>
<feature type="transmembrane region" description="Helical" evidence="5">
    <location>
        <begin position="243"/>
        <end position="264"/>
    </location>
</feature>
<evidence type="ECO:0000256" key="5">
    <source>
        <dbReference type="SAM" id="Phobius"/>
    </source>
</evidence>
<dbReference type="Gene3D" id="1.20.1720.10">
    <property type="entry name" value="Multidrug resistance protein D"/>
    <property type="match status" value="1"/>
</dbReference>
<keyword evidence="3 5" id="KW-1133">Transmembrane helix</keyword>
<dbReference type="PROSITE" id="PS50850">
    <property type="entry name" value="MFS"/>
    <property type="match status" value="1"/>
</dbReference>
<evidence type="ECO:0000313" key="7">
    <source>
        <dbReference type="EMBL" id="OJJ72138.1"/>
    </source>
</evidence>
<dbReference type="PANTHER" id="PTHR23501">
    <property type="entry name" value="MAJOR FACILITATOR SUPERFAMILY"/>
    <property type="match status" value="1"/>
</dbReference>
<feature type="transmembrane region" description="Helical" evidence="5">
    <location>
        <begin position="114"/>
        <end position="133"/>
    </location>
</feature>
<evidence type="ECO:0000256" key="3">
    <source>
        <dbReference type="ARBA" id="ARBA00022989"/>
    </source>
</evidence>
<gene>
    <name evidence="7" type="ORF">ASPBRDRAFT_43535</name>
</gene>
<dbReference type="GO" id="GO:0022857">
    <property type="term" value="F:transmembrane transporter activity"/>
    <property type="evidence" value="ECO:0007669"/>
    <property type="project" value="InterPro"/>
</dbReference>
<protein>
    <recommendedName>
        <fullName evidence="6">Major facilitator superfamily (MFS) profile domain-containing protein</fullName>
    </recommendedName>
</protein>
<feature type="transmembrane region" description="Helical" evidence="5">
    <location>
        <begin position="173"/>
        <end position="199"/>
    </location>
</feature>
<dbReference type="PANTHER" id="PTHR23501:SF198">
    <property type="entry name" value="AZOLE RESISTANCE PROTEIN 1-RELATED"/>
    <property type="match status" value="1"/>
</dbReference>
<feature type="transmembrane region" description="Helical" evidence="5">
    <location>
        <begin position="373"/>
        <end position="394"/>
    </location>
</feature>
<dbReference type="Proteomes" id="UP000184499">
    <property type="component" value="Unassembled WGS sequence"/>
</dbReference>
<dbReference type="GeneID" id="93577502"/>
<dbReference type="Pfam" id="PF07690">
    <property type="entry name" value="MFS_1"/>
    <property type="match status" value="1"/>
</dbReference>
<dbReference type="InterPro" id="IPR036259">
    <property type="entry name" value="MFS_trans_sf"/>
</dbReference>
<organism evidence="7 8">
    <name type="scientific">Aspergillus brasiliensis (strain CBS 101740 / IMI 381727 / IBT 21946)</name>
    <dbReference type="NCBI Taxonomy" id="767769"/>
    <lineage>
        <taxon>Eukaryota</taxon>
        <taxon>Fungi</taxon>
        <taxon>Dikarya</taxon>
        <taxon>Ascomycota</taxon>
        <taxon>Pezizomycotina</taxon>
        <taxon>Eurotiomycetes</taxon>
        <taxon>Eurotiomycetidae</taxon>
        <taxon>Eurotiales</taxon>
        <taxon>Aspergillaceae</taxon>
        <taxon>Aspergillus</taxon>
        <taxon>Aspergillus subgen. Circumdati</taxon>
    </lineage>
</organism>
<feature type="transmembrane region" description="Helical" evidence="5">
    <location>
        <begin position="313"/>
        <end position="335"/>
    </location>
</feature>
<feature type="transmembrane region" description="Helical" evidence="5">
    <location>
        <begin position="205"/>
        <end position="223"/>
    </location>
</feature>
<comment type="subcellular location">
    <subcellularLocation>
        <location evidence="1">Membrane</location>
        <topology evidence="1">Multi-pass membrane protein</topology>
    </subcellularLocation>
</comment>
<accession>A0A1L9UKG9</accession>
<feature type="transmembrane region" description="Helical" evidence="5">
    <location>
        <begin position="276"/>
        <end position="293"/>
    </location>
</feature>
<dbReference type="InterPro" id="IPR020846">
    <property type="entry name" value="MFS_dom"/>
</dbReference>
<sequence length="540" mass="58384">MATMTEEIVLTERVQETYSASKIDSNAQVRDELSHEPQPVYPHGLHFALISASLVLTVFLTGLDETIITTAVPKITDEFHSIADVGWYGSAFRLASSMSQLLQGRVFDQFSVKWAFLFHLILFEAGALISGAAPSSLVFIIGRIISGLGFSGISQGCMVIISMTRPLNKRPIYIGAISASEFCATAIAPIIGGAITSTLSWRWCFYLNVIGSILPAITTLVIFKTPSGRTTHGVSHAQRLKQIDFAGMVLFAAGLLTLLLSIQWGGDTYSWSNDRIIALLTISPIFFVIFLFVQVKKQDFAMLPLRLLKQRSILFGALFSLALQAVNGIASYYLALWFQVVRSATPLQSGLMLLPMVISILLASVISGYAITYIGYYVIFMIPAGLITLAGAIMTCYLEKDTPATFWIPALALLGFGIGLGISGPFLAVQAILPEKDTSVGLAIMSFSQEFGIALSLGVAQCLFLNELRKSIEAITPFLDPESVVNAGATSLVGTGLEKYAGLIAEEYSRGLRVTFVFGAGMAGVVFVMACCMEFRSVKQ</sequence>
<dbReference type="AlphaFoldDB" id="A0A1L9UKG9"/>
<dbReference type="OMA" id="VNMVIFE"/>
<keyword evidence="2 5" id="KW-0812">Transmembrane</keyword>
<dbReference type="InterPro" id="IPR011701">
    <property type="entry name" value="MFS"/>
</dbReference>
<dbReference type="Gene3D" id="1.20.1250.20">
    <property type="entry name" value="MFS general substrate transporter like domains"/>
    <property type="match status" value="1"/>
</dbReference>
<name>A0A1L9UKG9_ASPBC</name>
<keyword evidence="8" id="KW-1185">Reference proteome</keyword>
<feature type="transmembrane region" description="Helical" evidence="5">
    <location>
        <begin position="347"/>
        <end position="366"/>
    </location>
</feature>
<feature type="domain" description="Major facilitator superfamily (MFS) profile" evidence="6">
    <location>
        <begin position="50"/>
        <end position="538"/>
    </location>
</feature>
<dbReference type="RefSeq" id="XP_067479386.1">
    <property type="nucleotide sequence ID" value="XM_067625014.1"/>
</dbReference>
<dbReference type="GO" id="GO:0005886">
    <property type="term" value="C:plasma membrane"/>
    <property type="evidence" value="ECO:0007669"/>
    <property type="project" value="TreeGrafter"/>
</dbReference>
<evidence type="ECO:0000256" key="2">
    <source>
        <dbReference type="ARBA" id="ARBA00022692"/>
    </source>
</evidence>
<evidence type="ECO:0000256" key="1">
    <source>
        <dbReference type="ARBA" id="ARBA00004141"/>
    </source>
</evidence>
<proteinExistence type="predicted"/>
<dbReference type="OrthoDB" id="1405469at2759"/>
<dbReference type="SUPFAM" id="SSF103473">
    <property type="entry name" value="MFS general substrate transporter"/>
    <property type="match status" value="1"/>
</dbReference>
<evidence type="ECO:0000256" key="4">
    <source>
        <dbReference type="ARBA" id="ARBA00023136"/>
    </source>
</evidence>
<keyword evidence="4 5" id="KW-0472">Membrane</keyword>
<dbReference type="PRINTS" id="PR01036">
    <property type="entry name" value="TCRTETB"/>
</dbReference>
<dbReference type="EMBL" id="KV878684">
    <property type="protein sequence ID" value="OJJ72138.1"/>
    <property type="molecule type" value="Genomic_DNA"/>
</dbReference>
<feature type="transmembrane region" description="Helical" evidence="5">
    <location>
        <begin position="139"/>
        <end position="161"/>
    </location>
</feature>
<dbReference type="STRING" id="767769.A0A1L9UKG9"/>
<feature type="transmembrane region" description="Helical" evidence="5">
    <location>
        <begin position="516"/>
        <end position="535"/>
    </location>
</feature>
<dbReference type="VEuPathDB" id="FungiDB:ASPBRDRAFT_43535"/>
<reference evidence="8" key="1">
    <citation type="journal article" date="2017" name="Genome Biol.">
        <title>Comparative genomics reveals high biological diversity and specific adaptations in the industrially and medically important fungal genus Aspergillus.</title>
        <authorList>
            <person name="de Vries R.P."/>
            <person name="Riley R."/>
            <person name="Wiebenga A."/>
            <person name="Aguilar-Osorio G."/>
            <person name="Amillis S."/>
            <person name="Uchima C.A."/>
            <person name="Anderluh G."/>
            <person name="Asadollahi M."/>
            <person name="Askin M."/>
            <person name="Barry K."/>
            <person name="Battaglia E."/>
            <person name="Bayram O."/>
            <person name="Benocci T."/>
            <person name="Braus-Stromeyer S.A."/>
            <person name="Caldana C."/>
            <person name="Canovas D."/>
            <person name="Cerqueira G.C."/>
            <person name="Chen F."/>
            <person name="Chen W."/>
            <person name="Choi C."/>
            <person name="Clum A."/>
            <person name="Dos Santos R.A."/>
            <person name="Damasio A.R."/>
            <person name="Diallinas G."/>
            <person name="Emri T."/>
            <person name="Fekete E."/>
            <person name="Flipphi M."/>
            <person name="Freyberg S."/>
            <person name="Gallo A."/>
            <person name="Gournas C."/>
            <person name="Habgood R."/>
            <person name="Hainaut M."/>
            <person name="Harispe M.L."/>
            <person name="Henrissat B."/>
            <person name="Hilden K.S."/>
            <person name="Hope R."/>
            <person name="Hossain A."/>
            <person name="Karabika E."/>
            <person name="Karaffa L."/>
            <person name="Karanyi Z."/>
            <person name="Krasevec N."/>
            <person name="Kuo A."/>
            <person name="Kusch H."/>
            <person name="LaButti K."/>
            <person name="Lagendijk E.L."/>
            <person name="Lapidus A."/>
            <person name="Levasseur A."/>
            <person name="Lindquist E."/>
            <person name="Lipzen A."/>
            <person name="Logrieco A.F."/>
            <person name="MacCabe A."/>
            <person name="Maekelae M.R."/>
            <person name="Malavazi I."/>
            <person name="Melin P."/>
            <person name="Meyer V."/>
            <person name="Mielnichuk N."/>
            <person name="Miskei M."/>
            <person name="Molnar A.P."/>
            <person name="Mule G."/>
            <person name="Ngan C.Y."/>
            <person name="Orejas M."/>
            <person name="Orosz E."/>
            <person name="Ouedraogo J.P."/>
            <person name="Overkamp K.M."/>
            <person name="Park H.-S."/>
            <person name="Perrone G."/>
            <person name="Piumi F."/>
            <person name="Punt P.J."/>
            <person name="Ram A.F."/>
            <person name="Ramon A."/>
            <person name="Rauscher S."/>
            <person name="Record E."/>
            <person name="Riano-Pachon D.M."/>
            <person name="Robert V."/>
            <person name="Roehrig J."/>
            <person name="Ruller R."/>
            <person name="Salamov A."/>
            <person name="Salih N.S."/>
            <person name="Samson R.A."/>
            <person name="Sandor E."/>
            <person name="Sanguinetti M."/>
            <person name="Schuetze T."/>
            <person name="Sepcic K."/>
            <person name="Shelest E."/>
            <person name="Sherlock G."/>
            <person name="Sophianopoulou V."/>
            <person name="Squina F.M."/>
            <person name="Sun H."/>
            <person name="Susca A."/>
            <person name="Todd R.B."/>
            <person name="Tsang A."/>
            <person name="Unkles S.E."/>
            <person name="van de Wiele N."/>
            <person name="van Rossen-Uffink D."/>
            <person name="Oliveira J.V."/>
            <person name="Vesth T.C."/>
            <person name="Visser J."/>
            <person name="Yu J.-H."/>
            <person name="Zhou M."/>
            <person name="Andersen M.R."/>
            <person name="Archer D.B."/>
            <person name="Baker S.E."/>
            <person name="Benoit I."/>
            <person name="Brakhage A.A."/>
            <person name="Braus G.H."/>
            <person name="Fischer R."/>
            <person name="Frisvad J.C."/>
            <person name="Goldman G.H."/>
            <person name="Houbraken J."/>
            <person name="Oakley B."/>
            <person name="Pocsi I."/>
            <person name="Scazzocchio C."/>
            <person name="Seiboth B."/>
            <person name="vanKuyk P.A."/>
            <person name="Wortman J."/>
            <person name="Dyer P.S."/>
            <person name="Grigoriev I.V."/>
        </authorList>
    </citation>
    <scope>NUCLEOTIDE SEQUENCE [LARGE SCALE GENOMIC DNA]</scope>
    <source>
        <strain evidence="8">CBS 101740 / IMI 381727 / IBT 21946</strain>
    </source>
</reference>
<evidence type="ECO:0000313" key="8">
    <source>
        <dbReference type="Proteomes" id="UP000184499"/>
    </source>
</evidence>